<proteinExistence type="predicted"/>
<accession>A0A6V7V8L1</accession>
<evidence type="ECO:0000313" key="2">
    <source>
        <dbReference type="Proteomes" id="UP000580250"/>
    </source>
</evidence>
<sequence>MNYFACVLCNCIDHALFCGKSDRKVGYSTFCHFAGAIDFLPGSFHNLISARC</sequence>
<name>A0A6V7V8L1_MELEN</name>
<reference evidence="1 2" key="1">
    <citation type="submission" date="2020-08" db="EMBL/GenBank/DDBJ databases">
        <authorList>
            <person name="Koutsovoulos G."/>
            <person name="Danchin GJ E."/>
        </authorList>
    </citation>
    <scope>NUCLEOTIDE SEQUENCE [LARGE SCALE GENOMIC DNA]</scope>
</reference>
<dbReference type="Proteomes" id="UP000580250">
    <property type="component" value="Unassembled WGS sequence"/>
</dbReference>
<gene>
    <name evidence="1" type="ORF">MENT_LOCUS22719</name>
</gene>
<comment type="caution">
    <text evidence="1">The sequence shown here is derived from an EMBL/GenBank/DDBJ whole genome shotgun (WGS) entry which is preliminary data.</text>
</comment>
<dbReference type="AlphaFoldDB" id="A0A6V7V8L1"/>
<dbReference type="EMBL" id="CAJEWN010000180">
    <property type="protein sequence ID" value="CAD2171259.1"/>
    <property type="molecule type" value="Genomic_DNA"/>
</dbReference>
<organism evidence="1 2">
    <name type="scientific">Meloidogyne enterolobii</name>
    <name type="common">Root-knot nematode worm</name>
    <name type="synonym">Meloidogyne mayaguensis</name>
    <dbReference type="NCBI Taxonomy" id="390850"/>
    <lineage>
        <taxon>Eukaryota</taxon>
        <taxon>Metazoa</taxon>
        <taxon>Ecdysozoa</taxon>
        <taxon>Nematoda</taxon>
        <taxon>Chromadorea</taxon>
        <taxon>Rhabditida</taxon>
        <taxon>Tylenchina</taxon>
        <taxon>Tylenchomorpha</taxon>
        <taxon>Tylenchoidea</taxon>
        <taxon>Meloidogynidae</taxon>
        <taxon>Meloidogyninae</taxon>
        <taxon>Meloidogyne</taxon>
    </lineage>
</organism>
<protein>
    <submittedName>
        <fullName evidence="1">Uncharacterized protein</fullName>
    </submittedName>
</protein>
<evidence type="ECO:0000313" key="1">
    <source>
        <dbReference type="EMBL" id="CAD2171259.1"/>
    </source>
</evidence>